<keyword evidence="1" id="KW-0812">Transmembrane</keyword>
<protein>
    <submittedName>
        <fullName evidence="2">Uncharacterized protein</fullName>
    </submittedName>
</protein>
<dbReference type="Proteomes" id="UP000287033">
    <property type="component" value="Unassembled WGS sequence"/>
</dbReference>
<dbReference type="AlphaFoldDB" id="A0A401U380"/>
<name>A0A401U380_CHIPU</name>
<evidence type="ECO:0000313" key="2">
    <source>
        <dbReference type="EMBL" id="GCC49358.1"/>
    </source>
</evidence>
<evidence type="ECO:0000313" key="3">
    <source>
        <dbReference type="Proteomes" id="UP000287033"/>
    </source>
</evidence>
<comment type="caution">
    <text evidence="2">The sequence shown here is derived from an EMBL/GenBank/DDBJ whole genome shotgun (WGS) entry which is preliminary data.</text>
</comment>
<dbReference type="EMBL" id="BEZZ01260684">
    <property type="protein sequence ID" value="GCC49358.1"/>
    <property type="molecule type" value="Genomic_DNA"/>
</dbReference>
<accession>A0A401U380</accession>
<gene>
    <name evidence="2" type="ORF">chiPu_0033358</name>
</gene>
<keyword evidence="3" id="KW-1185">Reference proteome</keyword>
<evidence type="ECO:0000256" key="1">
    <source>
        <dbReference type="SAM" id="Phobius"/>
    </source>
</evidence>
<proteinExistence type="predicted"/>
<sequence length="102" mass="11365">MEQCLGITQIADGFPGSVFGIAQDFRDWDMGQCLGITQIRVGFPGSGFGIVQSSRDQGLRLFSGMWIWECLGFLGLIFRMVFWNRDSGLPGIPRIGIAVDFW</sequence>
<feature type="non-terminal residue" evidence="2">
    <location>
        <position position="102"/>
    </location>
</feature>
<keyword evidence="1" id="KW-1133">Transmembrane helix</keyword>
<feature type="transmembrane region" description="Helical" evidence="1">
    <location>
        <begin position="65"/>
        <end position="82"/>
    </location>
</feature>
<reference evidence="2 3" key="1">
    <citation type="journal article" date="2018" name="Nat. Ecol. Evol.">
        <title>Shark genomes provide insights into elasmobranch evolution and the origin of vertebrates.</title>
        <authorList>
            <person name="Hara Y"/>
            <person name="Yamaguchi K"/>
            <person name="Onimaru K"/>
            <person name="Kadota M"/>
            <person name="Koyanagi M"/>
            <person name="Keeley SD"/>
            <person name="Tatsumi K"/>
            <person name="Tanaka K"/>
            <person name="Motone F"/>
            <person name="Kageyama Y"/>
            <person name="Nozu R"/>
            <person name="Adachi N"/>
            <person name="Nishimura O"/>
            <person name="Nakagawa R"/>
            <person name="Tanegashima C"/>
            <person name="Kiyatake I"/>
            <person name="Matsumoto R"/>
            <person name="Murakumo K"/>
            <person name="Nishida K"/>
            <person name="Terakita A"/>
            <person name="Kuratani S"/>
            <person name="Sato K"/>
            <person name="Hyodo S Kuraku.S."/>
        </authorList>
    </citation>
    <scope>NUCLEOTIDE SEQUENCE [LARGE SCALE GENOMIC DNA]</scope>
</reference>
<organism evidence="2 3">
    <name type="scientific">Chiloscyllium punctatum</name>
    <name type="common">Brownbanded bambooshark</name>
    <name type="synonym">Hemiscyllium punctatum</name>
    <dbReference type="NCBI Taxonomy" id="137246"/>
    <lineage>
        <taxon>Eukaryota</taxon>
        <taxon>Metazoa</taxon>
        <taxon>Chordata</taxon>
        <taxon>Craniata</taxon>
        <taxon>Vertebrata</taxon>
        <taxon>Chondrichthyes</taxon>
        <taxon>Elasmobranchii</taxon>
        <taxon>Galeomorphii</taxon>
        <taxon>Galeoidea</taxon>
        <taxon>Orectolobiformes</taxon>
        <taxon>Hemiscylliidae</taxon>
        <taxon>Chiloscyllium</taxon>
    </lineage>
</organism>
<keyword evidence="1" id="KW-0472">Membrane</keyword>